<gene>
    <name evidence="3" type="ordered locus">Mmar10_1694</name>
</gene>
<accession>Q0AP01</accession>
<dbReference type="Proteomes" id="UP000001964">
    <property type="component" value="Chromosome"/>
</dbReference>
<dbReference type="InterPro" id="IPR011992">
    <property type="entry name" value="EF-hand-dom_pair"/>
</dbReference>
<feature type="signal peptide" evidence="1">
    <location>
        <begin position="1"/>
        <end position="24"/>
    </location>
</feature>
<dbReference type="RefSeq" id="WP_011643633.1">
    <property type="nucleotide sequence ID" value="NC_008347.1"/>
</dbReference>
<evidence type="ECO:0000259" key="2">
    <source>
        <dbReference type="PROSITE" id="PS50222"/>
    </source>
</evidence>
<dbReference type="PROSITE" id="PS51257">
    <property type="entry name" value="PROKAR_LIPOPROTEIN"/>
    <property type="match status" value="1"/>
</dbReference>
<dbReference type="InterPro" id="IPR018247">
    <property type="entry name" value="EF_Hand_1_Ca_BS"/>
</dbReference>
<name>Q0AP01_MARMM</name>
<dbReference type="Gene3D" id="1.10.238.10">
    <property type="entry name" value="EF-hand"/>
    <property type="match status" value="1"/>
</dbReference>
<dbReference type="AlphaFoldDB" id="Q0AP01"/>
<dbReference type="InterPro" id="IPR002048">
    <property type="entry name" value="EF_hand_dom"/>
</dbReference>
<sequence length="112" mass="11898" precursor="true">MKNSLSVVLPLFSLVLATACSDQAESQAGSGDDLEGQLESFFGMLDANGDGRIERDELVTESMSFQNQDTGESLTGEAAGDAWFDMFDVSGDGEVTLQEYVSKGLELDSQSG</sequence>
<evidence type="ECO:0000256" key="1">
    <source>
        <dbReference type="SAM" id="SignalP"/>
    </source>
</evidence>
<dbReference type="EMBL" id="CP000449">
    <property type="protein sequence ID" value="ABI65986.1"/>
    <property type="molecule type" value="Genomic_DNA"/>
</dbReference>
<dbReference type="KEGG" id="mmr:Mmar10_1694"/>
<dbReference type="HOGENOM" id="CLU_2142895_0_0_5"/>
<dbReference type="Pfam" id="PF13499">
    <property type="entry name" value="EF-hand_7"/>
    <property type="match status" value="1"/>
</dbReference>
<dbReference type="PROSITE" id="PS00018">
    <property type="entry name" value="EF_HAND_1"/>
    <property type="match status" value="2"/>
</dbReference>
<evidence type="ECO:0000313" key="3">
    <source>
        <dbReference type="EMBL" id="ABI65986.1"/>
    </source>
</evidence>
<proteinExistence type="predicted"/>
<dbReference type="SMART" id="SM00054">
    <property type="entry name" value="EFh"/>
    <property type="match status" value="2"/>
</dbReference>
<feature type="chain" id="PRO_5004168334" evidence="1">
    <location>
        <begin position="25"/>
        <end position="112"/>
    </location>
</feature>
<dbReference type="GO" id="GO:0005509">
    <property type="term" value="F:calcium ion binding"/>
    <property type="evidence" value="ECO:0007669"/>
    <property type="project" value="InterPro"/>
</dbReference>
<organism evidence="3 4">
    <name type="scientific">Maricaulis maris (strain MCS10)</name>
    <name type="common">Caulobacter maris</name>
    <dbReference type="NCBI Taxonomy" id="394221"/>
    <lineage>
        <taxon>Bacteria</taxon>
        <taxon>Pseudomonadati</taxon>
        <taxon>Pseudomonadota</taxon>
        <taxon>Alphaproteobacteria</taxon>
        <taxon>Maricaulales</taxon>
        <taxon>Maricaulaceae</taxon>
        <taxon>Maricaulis</taxon>
    </lineage>
</organism>
<reference evidence="3 4" key="1">
    <citation type="submission" date="2006-08" db="EMBL/GenBank/DDBJ databases">
        <title>Complete sequence of Maricaulis maris MCS10.</title>
        <authorList>
            <consortium name="US DOE Joint Genome Institute"/>
            <person name="Copeland A."/>
            <person name="Lucas S."/>
            <person name="Lapidus A."/>
            <person name="Barry K."/>
            <person name="Detter J.C."/>
            <person name="Glavina del Rio T."/>
            <person name="Hammon N."/>
            <person name="Israni S."/>
            <person name="Dalin E."/>
            <person name="Tice H."/>
            <person name="Pitluck S."/>
            <person name="Saunders E."/>
            <person name="Brettin T."/>
            <person name="Bruce D."/>
            <person name="Han C."/>
            <person name="Tapia R."/>
            <person name="Gilna P."/>
            <person name="Schmutz J."/>
            <person name="Larimer F."/>
            <person name="Land M."/>
            <person name="Hauser L."/>
            <person name="Kyrpides N."/>
            <person name="Mikhailova N."/>
            <person name="Viollier P."/>
            <person name="Stephens C."/>
            <person name="Richardson P."/>
        </authorList>
    </citation>
    <scope>NUCLEOTIDE SEQUENCE [LARGE SCALE GENOMIC DNA]</scope>
    <source>
        <strain evidence="3 4">MCS10</strain>
    </source>
</reference>
<dbReference type="PROSITE" id="PS50222">
    <property type="entry name" value="EF_HAND_2"/>
    <property type="match status" value="2"/>
</dbReference>
<evidence type="ECO:0000313" key="4">
    <source>
        <dbReference type="Proteomes" id="UP000001964"/>
    </source>
</evidence>
<feature type="domain" description="EF-hand" evidence="2">
    <location>
        <begin position="33"/>
        <end position="68"/>
    </location>
</feature>
<feature type="domain" description="EF-hand" evidence="2">
    <location>
        <begin position="75"/>
        <end position="110"/>
    </location>
</feature>
<keyword evidence="4" id="KW-1185">Reference proteome</keyword>
<protein>
    <submittedName>
        <fullName evidence="3">Calcium-binding EF-hand-containing protein</fullName>
    </submittedName>
</protein>
<dbReference type="SUPFAM" id="SSF47473">
    <property type="entry name" value="EF-hand"/>
    <property type="match status" value="1"/>
</dbReference>
<keyword evidence="1" id="KW-0732">Signal</keyword>